<accession>B5CXH3</accession>
<dbReference type="PANTHER" id="PTHR30158">
    <property type="entry name" value="ACRA/E-RELATED COMPONENT OF DRUG EFFLUX TRANSPORTER"/>
    <property type="match status" value="1"/>
</dbReference>
<dbReference type="GO" id="GO:0005886">
    <property type="term" value="C:plasma membrane"/>
    <property type="evidence" value="ECO:0007669"/>
    <property type="project" value="TreeGrafter"/>
</dbReference>
<evidence type="ECO:0000256" key="3">
    <source>
        <dbReference type="SAM" id="Coils"/>
    </source>
</evidence>
<dbReference type="Gene3D" id="1.10.287.470">
    <property type="entry name" value="Helix hairpin bin"/>
    <property type="match status" value="1"/>
</dbReference>
<dbReference type="InterPro" id="IPR058626">
    <property type="entry name" value="MdtA-like_b-barrel"/>
</dbReference>
<dbReference type="InterPro" id="IPR058625">
    <property type="entry name" value="MdtA-like_BSH"/>
</dbReference>
<reference evidence="7 8" key="2">
    <citation type="submission" date="2008-08" db="EMBL/GenBank/DDBJ databases">
        <authorList>
            <person name="Fulton L."/>
            <person name="Clifton S."/>
            <person name="Fulton B."/>
            <person name="Xu J."/>
            <person name="Minx P."/>
            <person name="Pepin K.H."/>
            <person name="Johnson M."/>
            <person name="Thiruvilangam P."/>
            <person name="Bhonagiri V."/>
            <person name="Nash W.E."/>
            <person name="Mardis E.R."/>
            <person name="Wilson R.K."/>
        </authorList>
    </citation>
    <scope>NUCLEOTIDE SEQUENCE [LARGE SCALE GENOMIC DNA]</scope>
    <source>
        <strain evidence="8">DSM 17135 / JCM 12973 / M2</strain>
    </source>
</reference>
<dbReference type="EMBL" id="ABQC02000016">
    <property type="protein sequence ID" value="EDY96108.1"/>
    <property type="molecule type" value="Genomic_DNA"/>
</dbReference>
<proteinExistence type="inferred from homology"/>
<feature type="domain" description="Multidrug resistance protein MdtA-like C-terminal permuted SH3" evidence="6">
    <location>
        <begin position="338"/>
        <end position="398"/>
    </location>
</feature>
<dbReference type="HOGENOM" id="CLU_018816_2_1_10"/>
<evidence type="ECO:0000313" key="7">
    <source>
        <dbReference type="EMBL" id="EDY96108.1"/>
    </source>
</evidence>
<dbReference type="InterPro" id="IPR006143">
    <property type="entry name" value="RND_pump_MFP"/>
</dbReference>
<dbReference type="Gene3D" id="2.40.50.100">
    <property type="match status" value="1"/>
</dbReference>
<dbReference type="NCBIfam" id="TIGR01730">
    <property type="entry name" value="RND_mfp"/>
    <property type="match status" value="1"/>
</dbReference>
<dbReference type="eggNOG" id="COG0845">
    <property type="taxonomic scope" value="Bacteria"/>
</dbReference>
<dbReference type="Proteomes" id="UP000003452">
    <property type="component" value="Unassembled WGS sequence"/>
</dbReference>
<evidence type="ECO:0000256" key="1">
    <source>
        <dbReference type="ARBA" id="ARBA00004196"/>
    </source>
</evidence>
<evidence type="ECO:0000259" key="5">
    <source>
        <dbReference type="Pfam" id="PF25944"/>
    </source>
</evidence>
<organism evidence="7 8">
    <name type="scientific">Phocaeicola plebeius (strain DSM 17135 / JCM 12973 / CCUG 54634 / M2)</name>
    <name type="common">Bacteroides plebeius</name>
    <dbReference type="NCBI Taxonomy" id="484018"/>
    <lineage>
        <taxon>Bacteria</taxon>
        <taxon>Pseudomonadati</taxon>
        <taxon>Bacteroidota</taxon>
        <taxon>Bacteroidia</taxon>
        <taxon>Bacteroidales</taxon>
        <taxon>Bacteroidaceae</taxon>
        <taxon>Phocaeicola</taxon>
    </lineage>
</organism>
<dbReference type="Gene3D" id="2.40.420.20">
    <property type="match status" value="1"/>
</dbReference>
<comment type="similarity">
    <text evidence="2">Belongs to the membrane fusion protein (MFP) (TC 8.A.1) family.</text>
</comment>
<evidence type="ECO:0000313" key="8">
    <source>
        <dbReference type="Proteomes" id="UP000003452"/>
    </source>
</evidence>
<dbReference type="AlphaFoldDB" id="B5CXH3"/>
<feature type="domain" description="Multidrug resistance protein MdtA-like beta-barrel" evidence="5">
    <location>
        <begin position="248"/>
        <end position="329"/>
    </location>
</feature>
<dbReference type="Gene3D" id="2.40.30.170">
    <property type="match status" value="1"/>
</dbReference>
<dbReference type="PANTHER" id="PTHR30158:SF23">
    <property type="entry name" value="MULTIDRUG RESISTANCE PROTEIN MEXA"/>
    <property type="match status" value="1"/>
</dbReference>
<reference evidence="7 8" key="1">
    <citation type="submission" date="2008-08" db="EMBL/GenBank/DDBJ databases">
        <title>Draft genome sequence of Bacteroides plebeius (DSM 17135).</title>
        <authorList>
            <person name="Sudarsanam P."/>
            <person name="Ley R."/>
            <person name="Guruge J."/>
            <person name="Turnbaugh P.J."/>
            <person name="Mahowald M."/>
            <person name="Liep D."/>
            <person name="Gordon J."/>
        </authorList>
    </citation>
    <scope>NUCLEOTIDE SEQUENCE [LARGE SCALE GENOMIC DNA]</scope>
    <source>
        <strain evidence="8">DSM 17135 / JCM 12973 / M2</strain>
    </source>
</reference>
<protein>
    <submittedName>
        <fullName evidence="7">Efflux transporter, RND family, MFP subunit</fullName>
    </submittedName>
</protein>
<evidence type="ECO:0000259" key="6">
    <source>
        <dbReference type="Pfam" id="PF25967"/>
    </source>
</evidence>
<dbReference type="GO" id="GO:0030313">
    <property type="term" value="C:cell envelope"/>
    <property type="evidence" value="ECO:0007669"/>
    <property type="project" value="UniProtKB-SubCell"/>
</dbReference>
<comment type="subcellular location">
    <subcellularLocation>
        <location evidence="1">Cell envelope</location>
    </subcellularLocation>
</comment>
<evidence type="ECO:0000256" key="2">
    <source>
        <dbReference type="ARBA" id="ARBA00009477"/>
    </source>
</evidence>
<dbReference type="InterPro" id="IPR058627">
    <property type="entry name" value="MdtA-like_C"/>
</dbReference>
<sequence length="414" mass="45021">MLKHGFRQMFLGMEQVSSLSRLLNLHRLLQQKESNQLKKENKMKKAFVSVGACFCALLGMLTACTQPAPTSQESGYKTMTVKKENRLLTNSYSAVVKGRQSVEIRPQVSGTITEICVKEGAKVHKGQVLFVIDQVPYKAALQTALANVKSAEAAVATARLTFDSKEELFKERVVSDFDRQTAQNSLLEAEASLAQAKANETNARNDLSYTVVRSPVDGVAGMSSYRVGALVNSSITTPLLTVSDDEEVYVYFSMTENQMLSLLRQYGSVDKALAGMPKVSLQLSDGVKYAHEGVIDAISGTIDTGTGAVSLRAVFPNPEGMLRNGSTATLVLPYTKENALVVPQEATFEIQDKVYVYKVNESGKAESAQVTVFPLNNGQEYIVESGLQEGEVIVAEGAGLIQENTQILSLHTEK</sequence>
<dbReference type="Pfam" id="PF25944">
    <property type="entry name" value="Beta-barrel_RND"/>
    <property type="match status" value="1"/>
</dbReference>
<name>B5CXH3_PHOPM</name>
<keyword evidence="3" id="KW-0175">Coiled coil</keyword>
<comment type="caution">
    <text evidence="7">The sequence shown here is derived from an EMBL/GenBank/DDBJ whole genome shotgun (WGS) entry which is preliminary data.</text>
</comment>
<evidence type="ECO:0000259" key="4">
    <source>
        <dbReference type="Pfam" id="PF25917"/>
    </source>
</evidence>
<dbReference type="Pfam" id="PF25917">
    <property type="entry name" value="BSH_RND"/>
    <property type="match status" value="1"/>
</dbReference>
<gene>
    <name evidence="7" type="ORF">BACPLE_01414</name>
</gene>
<dbReference type="SUPFAM" id="SSF111369">
    <property type="entry name" value="HlyD-like secretion proteins"/>
    <property type="match status" value="1"/>
</dbReference>
<feature type="domain" description="Multidrug resistance protein MdtA-like barrel-sandwich hybrid" evidence="4">
    <location>
        <begin position="101"/>
        <end position="242"/>
    </location>
</feature>
<feature type="coiled-coil region" evidence="3">
    <location>
        <begin position="179"/>
        <end position="206"/>
    </location>
</feature>
<dbReference type="GO" id="GO:0015562">
    <property type="term" value="F:efflux transmembrane transporter activity"/>
    <property type="evidence" value="ECO:0007669"/>
    <property type="project" value="InterPro"/>
</dbReference>
<dbReference type="GO" id="GO:0046677">
    <property type="term" value="P:response to antibiotic"/>
    <property type="evidence" value="ECO:0007669"/>
    <property type="project" value="TreeGrafter"/>
</dbReference>
<dbReference type="Pfam" id="PF25967">
    <property type="entry name" value="RND-MFP_C"/>
    <property type="match status" value="1"/>
</dbReference>